<organism evidence="4 5">
    <name type="scientific">Leifsonia poae</name>
    <dbReference type="NCBI Taxonomy" id="110933"/>
    <lineage>
        <taxon>Bacteria</taxon>
        <taxon>Bacillati</taxon>
        <taxon>Actinomycetota</taxon>
        <taxon>Actinomycetes</taxon>
        <taxon>Micrococcales</taxon>
        <taxon>Microbacteriaceae</taxon>
        <taxon>Leifsonia</taxon>
    </lineage>
</organism>
<comment type="similarity">
    <text evidence="1">Belongs to the universal stress protein A family.</text>
</comment>
<dbReference type="Proteomes" id="UP001142372">
    <property type="component" value="Unassembled WGS sequence"/>
</dbReference>
<dbReference type="InterPro" id="IPR006016">
    <property type="entry name" value="UspA"/>
</dbReference>
<protein>
    <submittedName>
        <fullName evidence="4">Universal stress protein</fullName>
    </submittedName>
</protein>
<dbReference type="RefSeq" id="WP_271177264.1">
    <property type="nucleotide sequence ID" value="NZ_BAAAJO010000008.1"/>
</dbReference>
<proteinExistence type="inferred from homology"/>
<feature type="domain" description="UspA" evidence="3">
    <location>
        <begin position="2"/>
        <end position="134"/>
    </location>
</feature>
<dbReference type="PRINTS" id="PR01438">
    <property type="entry name" value="UNVRSLSTRESS"/>
</dbReference>
<dbReference type="PANTHER" id="PTHR46268">
    <property type="entry name" value="STRESS RESPONSE PROTEIN NHAX"/>
    <property type="match status" value="1"/>
</dbReference>
<keyword evidence="5" id="KW-1185">Reference proteome</keyword>
<reference evidence="4" key="2">
    <citation type="submission" date="2023-01" db="EMBL/GenBank/DDBJ databases">
        <authorList>
            <person name="Sun Q."/>
            <person name="Evtushenko L."/>
        </authorList>
    </citation>
    <scope>NUCLEOTIDE SEQUENCE</scope>
    <source>
        <strain evidence="4">VKM Ac-1401</strain>
    </source>
</reference>
<dbReference type="AlphaFoldDB" id="A0A9W6H9S5"/>
<evidence type="ECO:0000259" key="3">
    <source>
        <dbReference type="Pfam" id="PF00582"/>
    </source>
</evidence>
<dbReference type="Pfam" id="PF00582">
    <property type="entry name" value="Usp"/>
    <property type="match status" value="2"/>
</dbReference>
<dbReference type="Gene3D" id="3.40.50.620">
    <property type="entry name" value="HUPs"/>
    <property type="match status" value="2"/>
</dbReference>
<feature type="region of interest" description="Disordered" evidence="2">
    <location>
        <begin position="283"/>
        <end position="305"/>
    </location>
</feature>
<accession>A0A9W6H9S5</accession>
<reference evidence="4" key="1">
    <citation type="journal article" date="2014" name="Int. J. Syst. Evol. Microbiol.">
        <title>Complete genome sequence of Corynebacterium casei LMG S-19264T (=DSM 44701T), isolated from a smear-ripened cheese.</title>
        <authorList>
            <consortium name="US DOE Joint Genome Institute (JGI-PGF)"/>
            <person name="Walter F."/>
            <person name="Albersmeier A."/>
            <person name="Kalinowski J."/>
            <person name="Ruckert C."/>
        </authorList>
    </citation>
    <scope>NUCLEOTIDE SEQUENCE</scope>
    <source>
        <strain evidence="4">VKM Ac-1401</strain>
    </source>
</reference>
<feature type="compositionally biased region" description="Basic and acidic residues" evidence="2">
    <location>
        <begin position="288"/>
        <end position="305"/>
    </location>
</feature>
<feature type="domain" description="UspA" evidence="3">
    <location>
        <begin position="144"/>
        <end position="279"/>
    </location>
</feature>
<dbReference type="SUPFAM" id="SSF52402">
    <property type="entry name" value="Adenine nucleotide alpha hydrolases-like"/>
    <property type="match status" value="2"/>
</dbReference>
<evidence type="ECO:0000313" key="4">
    <source>
        <dbReference type="EMBL" id="GLJ76534.1"/>
    </source>
</evidence>
<dbReference type="PANTHER" id="PTHR46268:SF6">
    <property type="entry name" value="UNIVERSAL STRESS PROTEIN UP12"/>
    <property type="match status" value="1"/>
</dbReference>
<dbReference type="CDD" id="cd00293">
    <property type="entry name" value="USP-like"/>
    <property type="match status" value="1"/>
</dbReference>
<evidence type="ECO:0000313" key="5">
    <source>
        <dbReference type="Proteomes" id="UP001142372"/>
    </source>
</evidence>
<evidence type="ECO:0000256" key="1">
    <source>
        <dbReference type="ARBA" id="ARBA00008791"/>
    </source>
</evidence>
<dbReference type="InterPro" id="IPR014729">
    <property type="entry name" value="Rossmann-like_a/b/a_fold"/>
</dbReference>
<dbReference type="InterPro" id="IPR006015">
    <property type="entry name" value="Universal_stress_UspA"/>
</dbReference>
<comment type="caution">
    <text evidence="4">The sequence shown here is derived from an EMBL/GenBank/DDBJ whole genome shotgun (WGS) entry which is preliminary data.</text>
</comment>
<gene>
    <name evidence="4" type="ORF">GCM10017584_21080</name>
</gene>
<sequence>MDTIIAAVDGSVPSRAAVRWAAGEAVSWGAQLVLVHVVDDEWGTISDRMVSEVSTSAERLLETDLAYALSLEEDLAVSALLLEGSPMWELSRLSTADTLIAVGTHKSGFHYGRAFGSRSLQLANLASGSIAIIPESAVRFRRGVVAGVDETPAGIAAIDCAAEEAVRRGAELTLVRASTQLPWSSTDSEERHDWQEWTDDAARKTLATAVERVRERCPKTIIRSRVVRRPAGAALNELARTAELLIIGDSRRPGAQPGTLGSVAYDVLLNLTSPAIVVHAPEPARTGRAAESDDIQKEGTHHAIR</sequence>
<name>A0A9W6H9S5_9MICO</name>
<evidence type="ECO:0000256" key="2">
    <source>
        <dbReference type="SAM" id="MobiDB-lite"/>
    </source>
</evidence>
<dbReference type="EMBL" id="BSEN01000009">
    <property type="protein sequence ID" value="GLJ76534.1"/>
    <property type="molecule type" value="Genomic_DNA"/>
</dbReference>